<evidence type="ECO:0008006" key="2">
    <source>
        <dbReference type="Google" id="ProtNLM"/>
    </source>
</evidence>
<dbReference type="Pfam" id="PF08309">
    <property type="entry name" value="LVIVD"/>
    <property type="match status" value="2"/>
</dbReference>
<dbReference type="EMBL" id="UINC01000827">
    <property type="protein sequence ID" value="SUZ61800.1"/>
    <property type="molecule type" value="Genomic_DNA"/>
</dbReference>
<protein>
    <recommendedName>
        <fullName evidence="2">BIG2 domain-containing protein</fullName>
    </recommendedName>
</protein>
<dbReference type="InterPro" id="IPR011044">
    <property type="entry name" value="Quino_amine_DH_bsu"/>
</dbReference>
<name>A0A381P4K4_9ZZZZ</name>
<dbReference type="InterPro" id="IPR013211">
    <property type="entry name" value="LVIVD"/>
</dbReference>
<proteinExistence type="predicted"/>
<reference evidence="1" key="1">
    <citation type="submission" date="2018-05" db="EMBL/GenBank/DDBJ databases">
        <authorList>
            <person name="Lanie J.A."/>
            <person name="Ng W.-L."/>
            <person name="Kazmierczak K.M."/>
            <person name="Andrzejewski T.M."/>
            <person name="Davidsen T.M."/>
            <person name="Wayne K.J."/>
            <person name="Tettelin H."/>
            <person name="Glass J.I."/>
            <person name="Rusch D."/>
            <person name="Podicherti R."/>
            <person name="Tsui H.-C.T."/>
            <person name="Winkler M.E."/>
        </authorList>
    </citation>
    <scope>NUCLEOTIDE SEQUENCE</scope>
</reference>
<gene>
    <name evidence="1" type="ORF">METZ01_LOCUS14654</name>
</gene>
<evidence type="ECO:0000313" key="1">
    <source>
        <dbReference type="EMBL" id="SUZ61800.1"/>
    </source>
</evidence>
<accession>A0A381P4K4</accession>
<dbReference type="AlphaFoldDB" id="A0A381P4K4"/>
<sequence length="571" mass="61499">MVSSCGVSEPELPAHLEFSQPVLELGLERAGQVGIRNTGGQSIGPVELIPGEIRDLGGSMVPGSRLSLDPVEVPTLNPGDERLLTLELSLDGSMNSGEYDTWVRARGPEVSALLAVRFTVLSELEAAVTSVTIIAPSFDPRAGDVINLPLEARDTAGTLLQGVPVYWSVHPSQAGYITKNGRFVGYKTGPMSVIAQAGTISDTLALDILHRNIDGSFIVARTGREVERYTSDLWLHGDVLYSGTWGTRQTGTQSSFGNTLNIWDISTSGTTLHAIEKSFSIEIDARVVNDVKVRADGELAIITHEGSDDALNGITILDLDNPLEPTVVSRFTSELESGVHNVWIEGDYAYLVVDGVGNGLRILDISDPDNPSVVARFWAGESFLHDVYVRDGLAFLSHWNAGLVILDVGNGIADGSPENPVEVSRLSELGGQTHNAWYWPESGYVFVGEEDFDSPGIMHVVDLRNLLEPREVATFRVPGQTPHNFWLDEGSGTLYLAWYGNGVRALDVTGDLLGELDHQGREIAGFIYNGGSGTTCNRGSGDTCSWAPQVHGGLVWVSDMNQGLVGLEPPR</sequence>
<dbReference type="SUPFAM" id="SSF50969">
    <property type="entry name" value="YVTN repeat-like/Quinoprotein amine dehydrogenase"/>
    <property type="match status" value="1"/>
</dbReference>
<organism evidence="1">
    <name type="scientific">marine metagenome</name>
    <dbReference type="NCBI Taxonomy" id="408172"/>
    <lineage>
        <taxon>unclassified sequences</taxon>
        <taxon>metagenomes</taxon>
        <taxon>ecological metagenomes</taxon>
    </lineage>
</organism>